<reference evidence="6 7" key="1">
    <citation type="submission" date="2023-08" db="EMBL/GenBank/DDBJ databases">
        <title>Phytohabitans sansha sp. nov., isolated from marine sediment.</title>
        <authorList>
            <person name="Zhao Y."/>
            <person name="Yi K."/>
        </authorList>
    </citation>
    <scope>NUCLEOTIDE SEQUENCE [LARGE SCALE GENOMIC DNA]</scope>
    <source>
        <strain evidence="6 7">ZYX-F-186</strain>
    </source>
</reference>
<dbReference type="RefSeq" id="WP_308711673.1">
    <property type="nucleotide sequence ID" value="NZ_JAVHUY010000006.1"/>
</dbReference>
<sequence>MTITDIGDRSEAIRALRARWAIAAVFAGNGLAIASLAVRNPSLKLDHDLSAVQLGAVSALFGVVAVIVMQVAGRLTARLGSAALVRAATVVLPLALLGVGLAGGLPQLGAAMIVMGAAHGLLDVSMNAHGVAVERALHRPIMNGCHAAWSIGAVTGSLTGGAAAEADLPLAHHYLYLAAVLVPGALLVGRWLLPATVDRRPRVEDRPPRAGFTRRLLILGAMGAGVLTCEGAVITWSGVYLHENLGASLGTAALGYVAFNICQTSLRLVGDRLSARHPARILIGVGTLAAAGGLIAVVLSPWPALAIAGFAVVGLGLATPLPVLYSVVGHLGAGGAGAAGSVARFTTMTYSGVLLGPALIGGTAELIGLSWTLAALIPVLCLVARGARLS</sequence>
<keyword evidence="4 5" id="KW-0472">Membrane</keyword>
<gene>
    <name evidence="6" type="ORF">RB614_07660</name>
</gene>
<dbReference type="InterPro" id="IPR036259">
    <property type="entry name" value="MFS_trans_sf"/>
</dbReference>
<dbReference type="CDD" id="cd17393">
    <property type="entry name" value="MFS_MosC_like"/>
    <property type="match status" value="1"/>
</dbReference>
<feature type="transmembrane region" description="Helical" evidence="5">
    <location>
        <begin position="245"/>
        <end position="269"/>
    </location>
</feature>
<dbReference type="EMBL" id="JAVHUY010000006">
    <property type="protein sequence ID" value="MDQ7904398.1"/>
    <property type="molecule type" value="Genomic_DNA"/>
</dbReference>
<organism evidence="6 7">
    <name type="scientific">Phytohabitans maris</name>
    <dbReference type="NCBI Taxonomy" id="3071409"/>
    <lineage>
        <taxon>Bacteria</taxon>
        <taxon>Bacillati</taxon>
        <taxon>Actinomycetota</taxon>
        <taxon>Actinomycetes</taxon>
        <taxon>Micromonosporales</taxon>
        <taxon>Micromonosporaceae</taxon>
    </lineage>
</organism>
<comment type="subcellular location">
    <subcellularLocation>
        <location evidence="1">Membrane</location>
        <topology evidence="1">Multi-pass membrane protein</topology>
    </subcellularLocation>
</comment>
<feature type="transmembrane region" description="Helical" evidence="5">
    <location>
        <begin position="366"/>
        <end position="384"/>
    </location>
</feature>
<feature type="transmembrane region" description="Helical" evidence="5">
    <location>
        <begin position="305"/>
        <end position="329"/>
    </location>
</feature>
<name>A0ABU0ZBF5_9ACTN</name>
<comment type="caution">
    <text evidence="6">The sequence shown here is derived from an EMBL/GenBank/DDBJ whole genome shotgun (WGS) entry which is preliminary data.</text>
</comment>
<dbReference type="SUPFAM" id="SSF103473">
    <property type="entry name" value="MFS general substrate transporter"/>
    <property type="match status" value="1"/>
</dbReference>
<feature type="transmembrane region" description="Helical" evidence="5">
    <location>
        <begin position="281"/>
        <end position="299"/>
    </location>
</feature>
<dbReference type="Proteomes" id="UP001230908">
    <property type="component" value="Unassembled WGS sequence"/>
</dbReference>
<evidence type="ECO:0000313" key="6">
    <source>
        <dbReference type="EMBL" id="MDQ7904398.1"/>
    </source>
</evidence>
<evidence type="ECO:0000256" key="1">
    <source>
        <dbReference type="ARBA" id="ARBA00004141"/>
    </source>
</evidence>
<feature type="transmembrane region" description="Helical" evidence="5">
    <location>
        <begin position="174"/>
        <end position="193"/>
    </location>
</feature>
<proteinExistence type="predicted"/>
<dbReference type="PANTHER" id="PTHR23514">
    <property type="entry name" value="BYPASS OF STOP CODON PROTEIN 6"/>
    <property type="match status" value="1"/>
</dbReference>
<keyword evidence="7" id="KW-1185">Reference proteome</keyword>
<keyword evidence="2 5" id="KW-0812">Transmembrane</keyword>
<evidence type="ECO:0000256" key="3">
    <source>
        <dbReference type="ARBA" id="ARBA00022989"/>
    </source>
</evidence>
<dbReference type="Pfam" id="PF07690">
    <property type="entry name" value="MFS_1"/>
    <property type="match status" value="1"/>
</dbReference>
<evidence type="ECO:0000256" key="2">
    <source>
        <dbReference type="ARBA" id="ARBA00022692"/>
    </source>
</evidence>
<dbReference type="InterPro" id="IPR051788">
    <property type="entry name" value="MFS_Transporter"/>
</dbReference>
<feature type="transmembrane region" description="Helical" evidence="5">
    <location>
        <begin position="20"/>
        <end position="38"/>
    </location>
</feature>
<dbReference type="PANTHER" id="PTHR23514:SF13">
    <property type="entry name" value="INNER MEMBRANE PROTEIN YBJJ"/>
    <property type="match status" value="1"/>
</dbReference>
<evidence type="ECO:0000256" key="5">
    <source>
        <dbReference type="SAM" id="Phobius"/>
    </source>
</evidence>
<evidence type="ECO:0000313" key="7">
    <source>
        <dbReference type="Proteomes" id="UP001230908"/>
    </source>
</evidence>
<dbReference type="Gene3D" id="1.20.1250.20">
    <property type="entry name" value="MFS general substrate transporter like domains"/>
    <property type="match status" value="2"/>
</dbReference>
<feature type="transmembrane region" description="Helical" evidence="5">
    <location>
        <begin position="216"/>
        <end position="239"/>
    </location>
</feature>
<accession>A0ABU0ZBF5</accession>
<evidence type="ECO:0000256" key="4">
    <source>
        <dbReference type="ARBA" id="ARBA00023136"/>
    </source>
</evidence>
<dbReference type="InterPro" id="IPR011701">
    <property type="entry name" value="MFS"/>
</dbReference>
<feature type="transmembrane region" description="Helical" evidence="5">
    <location>
        <begin position="341"/>
        <end position="360"/>
    </location>
</feature>
<feature type="transmembrane region" description="Helical" evidence="5">
    <location>
        <begin position="84"/>
        <end position="105"/>
    </location>
</feature>
<feature type="transmembrane region" description="Helical" evidence="5">
    <location>
        <begin position="50"/>
        <end position="72"/>
    </location>
</feature>
<protein>
    <submittedName>
        <fullName evidence="6">MFS transporter</fullName>
    </submittedName>
</protein>
<keyword evidence="3 5" id="KW-1133">Transmembrane helix</keyword>